<dbReference type="Proteomes" id="UP000054359">
    <property type="component" value="Unassembled WGS sequence"/>
</dbReference>
<feature type="non-terminal residue" evidence="2">
    <location>
        <position position="74"/>
    </location>
</feature>
<feature type="domain" description="AIP/AIPL N-terminal FKBP-type PPIase" evidence="1">
    <location>
        <begin position="24"/>
        <end position="74"/>
    </location>
</feature>
<sequence>MDYFHVIDGVRKKILHAGRSDPPDFPEDSKVTFHFQTHMLNDDGEVQDCIDDSKKIGRPMELILGKKFKMPVWE</sequence>
<evidence type="ECO:0000313" key="3">
    <source>
        <dbReference type="Proteomes" id="UP000054359"/>
    </source>
</evidence>
<dbReference type="EMBL" id="KK121688">
    <property type="protein sequence ID" value="KFM81028.1"/>
    <property type="molecule type" value="Genomic_DNA"/>
</dbReference>
<dbReference type="InterPro" id="IPR056277">
    <property type="entry name" value="PPIase_AIP"/>
</dbReference>
<proteinExistence type="predicted"/>
<name>A0A087UUI9_STEMI</name>
<dbReference type="STRING" id="407821.A0A087UUI9"/>
<protein>
    <submittedName>
        <fullName evidence="2">AH receptor-interacting protein</fullName>
    </submittedName>
</protein>
<evidence type="ECO:0000259" key="1">
    <source>
        <dbReference type="Pfam" id="PF23322"/>
    </source>
</evidence>
<gene>
    <name evidence="2" type="ORF">X975_23558</name>
</gene>
<dbReference type="Pfam" id="PF23322">
    <property type="entry name" value="PPIase_AIP"/>
    <property type="match status" value="1"/>
</dbReference>
<reference evidence="2 3" key="1">
    <citation type="submission" date="2013-11" db="EMBL/GenBank/DDBJ databases">
        <title>Genome sequencing of Stegodyphus mimosarum.</title>
        <authorList>
            <person name="Bechsgaard J."/>
        </authorList>
    </citation>
    <scope>NUCLEOTIDE SEQUENCE [LARGE SCALE GENOMIC DNA]</scope>
</reference>
<keyword evidence="3" id="KW-1185">Reference proteome</keyword>
<keyword evidence="2" id="KW-0675">Receptor</keyword>
<dbReference type="InterPro" id="IPR046357">
    <property type="entry name" value="PPIase_dom_sf"/>
</dbReference>
<organism evidence="2 3">
    <name type="scientific">Stegodyphus mimosarum</name>
    <name type="common">African social velvet spider</name>
    <dbReference type="NCBI Taxonomy" id="407821"/>
    <lineage>
        <taxon>Eukaryota</taxon>
        <taxon>Metazoa</taxon>
        <taxon>Ecdysozoa</taxon>
        <taxon>Arthropoda</taxon>
        <taxon>Chelicerata</taxon>
        <taxon>Arachnida</taxon>
        <taxon>Araneae</taxon>
        <taxon>Araneomorphae</taxon>
        <taxon>Entelegynae</taxon>
        <taxon>Eresoidea</taxon>
        <taxon>Eresidae</taxon>
        <taxon>Stegodyphus</taxon>
    </lineage>
</organism>
<evidence type="ECO:0000313" key="2">
    <source>
        <dbReference type="EMBL" id="KFM81028.1"/>
    </source>
</evidence>
<dbReference type="OrthoDB" id="5829758at2759"/>
<dbReference type="SUPFAM" id="SSF54534">
    <property type="entry name" value="FKBP-like"/>
    <property type="match status" value="1"/>
</dbReference>
<dbReference type="Gene3D" id="3.10.50.40">
    <property type="match status" value="1"/>
</dbReference>
<dbReference type="GO" id="GO:0003755">
    <property type="term" value="F:peptidyl-prolyl cis-trans isomerase activity"/>
    <property type="evidence" value="ECO:0007669"/>
    <property type="project" value="InterPro"/>
</dbReference>
<dbReference type="AlphaFoldDB" id="A0A087UUI9"/>
<accession>A0A087UUI9</accession>